<protein>
    <submittedName>
        <fullName evidence="4">AMP-binding protein</fullName>
    </submittedName>
</protein>
<proteinExistence type="predicted"/>
<dbReference type="SUPFAM" id="SSF56801">
    <property type="entry name" value="Acetyl-CoA synthetase-like"/>
    <property type="match status" value="1"/>
</dbReference>
<dbReference type="GO" id="GO:0016878">
    <property type="term" value="F:acid-thiol ligase activity"/>
    <property type="evidence" value="ECO:0007669"/>
    <property type="project" value="UniProtKB-ARBA"/>
</dbReference>
<evidence type="ECO:0000259" key="2">
    <source>
        <dbReference type="Pfam" id="PF00501"/>
    </source>
</evidence>
<evidence type="ECO:0000313" key="5">
    <source>
        <dbReference type="Proteomes" id="UP000544134"/>
    </source>
</evidence>
<evidence type="ECO:0000313" key="4">
    <source>
        <dbReference type="EMBL" id="NMM02744.1"/>
    </source>
</evidence>
<accession>A0A848ISG5</accession>
<evidence type="ECO:0000256" key="1">
    <source>
        <dbReference type="SAM" id="MobiDB-lite"/>
    </source>
</evidence>
<name>A0A848ISG5_9BURK</name>
<evidence type="ECO:0000259" key="3">
    <source>
        <dbReference type="Pfam" id="PF13193"/>
    </source>
</evidence>
<dbReference type="Gene3D" id="3.30.300.30">
    <property type="match status" value="1"/>
</dbReference>
<organism evidence="4 5">
    <name type="scientific">Paraburkholderia polaris</name>
    <dbReference type="NCBI Taxonomy" id="2728848"/>
    <lineage>
        <taxon>Bacteria</taxon>
        <taxon>Pseudomonadati</taxon>
        <taxon>Pseudomonadota</taxon>
        <taxon>Betaproteobacteria</taxon>
        <taxon>Burkholderiales</taxon>
        <taxon>Burkholderiaceae</taxon>
        <taxon>Paraburkholderia</taxon>
    </lineage>
</organism>
<dbReference type="AlphaFoldDB" id="A0A848ISG5"/>
<dbReference type="PANTHER" id="PTHR43767">
    <property type="entry name" value="LONG-CHAIN-FATTY-ACID--COA LIGASE"/>
    <property type="match status" value="1"/>
</dbReference>
<dbReference type="RefSeq" id="WP_169489508.1">
    <property type="nucleotide sequence ID" value="NZ_JABBGJ010000043.1"/>
</dbReference>
<dbReference type="InterPro" id="IPR042099">
    <property type="entry name" value="ANL_N_sf"/>
</dbReference>
<dbReference type="PANTHER" id="PTHR43767:SF1">
    <property type="entry name" value="NONRIBOSOMAL PEPTIDE SYNTHASE PES1 (EUROFUNG)-RELATED"/>
    <property type="match status" value="1"/>
</dbReference>
<dbReference type="Pfam" id="PF00501">
    <property type="entry name" value="AMP-binding"/>
    <property type="match status" value="1"/>
</dbReference>
<dbReference type="Pfam" id="PF13193">
    <property type="entry name" value="AMP-binding_C"/>
    <property type="match status" value="1"/>
</dbReference>
<dbReference type="InterPro" id="IPR000873">
    <property type="entry name" value="AMP-dep_synth/lig_dom"/>
</dbReference>
<dbReference type="NCBIfam" id="NF006181">
    <property type="entry name" value="PRK08314.1"/>
    <property type="match status" value="1"/>
</dbReference>
<dbReference type="EMBL" id="JABBGJ010000043">
    <property type="protein sequence ID" value="NMM02744.1"/>
    <property type="molecule type" value="Genomic_DNA"/>
</dbReference>
<dbReference type="InterPro" id="IPR045851">
    <property type="entry name" value="AMP-bd_C_sf"/>
</dbReference>
<dbReference type="InterPro" id="IPR050237">
    <property type="entry name" value="ATP-dep_AMP-bd_enzyme"/>
</dbReference>
<dbReference type="Proteomes" id="UP000544134">
    <property type="component" value="Unassembled WGS sequence"/>
</dbReference>
<keyword evidence="5" id="KW-1185">Reference proteome</keyword>
<feature type="domain" description="AMP-binding enzyme C-terminal" evidence="3">
    <location>
        <begin position="505"/>
        <end position="580"/>
    </location>
</feature>
<dbReference type="Gene3D" id="3.40.50.12780">
    <property type="entry name" value="N-terminal domain of ligase-like"/>
    <property type="match status" value="1"/>
</dbReference>
<gene>
    <name evidence="4" type="ORF">HHL24_33090</name>
</gene>
<sequence>MTPSVLPVAHNGSHSAGAASTASTVEGNGSAPKEVIVKSSPYWPDGLAHQLSSPQPSLYENLESAASRFPGKTALQYYGGAVSYARLRQEVEALAGFLERQCGVARGDRVVLYMQNSPQYVISYYAILRSNAVVVPVNPMNITAELRHIIEDCGAKVALLGEELYENVRPLLGDAIKHAIVARYADYLADSTDLPLPAVLTEPGPELDVHPEFSADIAPKAVHWRAALAAAQQPSPYVASLEDLAVIPYTSGTTAAPKGCMHTNRSATHVVAASVQWCQLSPESVFLCAMPMFHVTGMQQCMNVAISLGSTMVVMTRWDSRCAALLIERYRIGFWIAISTMMVDFMSLPDLERFDLSSIERLAGGGAAMPKALAQRIEARLGVPYMEGYGLSETIAATHINPPQRCKLQCLGIPIQDTESIVVDPTTLEVLGSRVTGEILISGPQVFMGYWGRPDATRDAFVEVGGIRYLRTGDLGYIDEDGYFFFVDRLKRMINVSGYKVWPAEVETLLFEHPAIQEACVVAARDARRGETVKAFVVLRAGADASAKQIIEWGREHMASYKVPQIVEFVPALPRTGSGKVQWRLLQERENESSLLAG</sequence>
<reference evidence="4 5" key="1">
    <citation type="submission" date="2020-04" db="EMBL/GenBank/DDBJ databases">
        <title>Paraburkholderia sp. RP-4-7 isolated from soil.</title>
        <authorList>
            <person name="Dahal R.H."/>
        </authorList>
    </citation>
    <scope>NUCLEOTIDE SEQUENCE [LARGE SCALE GENOMIC DNA]</scope>
    <source>
        <strain evidence="4 5">RP-4-7</strain>
    </source>
</reference>
<feature type="region of interest" description="Disordered" evidence="1">
    <location>
        <begin position="1"/>
        <end position="30"/>
    </location>
</feature>
<feature type="domain" description="AMP-dependent synthetase/ligase" evidence="2">
    <location>
        <begin position="63"/>
        <end position="451"/>
    </location>
</feature>
<feature type="compositionally biased region" description="Low complexity" evidence="1">
    <location>
        <begin position="9"/>
        <end position="24"/>
    </location>
</feature>
<comment type="caution">
    <text evidence="4">The sequence shown here is derived from an EMBL/GenBank/DDBJ whole genome shotgun (WGS) entry which is preliminary data.</text>
</comment>
<dbReference type="InterPro" id="IPR025110">
    <property type="entry name" value="AMP-bd_C"/>
</dbReference>